<reference evidence="14 15" key="1">
    <citation type="submission" date="2025-04" db="UniProtKB">
        <authorList>
            <consortium name="RefSeq"/>
        </authorList>
    </citation>
    <scope>IDENTIFICATION</scope>
</reference>
<keyword evidence="7" id="KW-0175">Coiled coil</keyword>
<name>A0AB40AT25_DIOCR</name>
<dbReference type="PROSITE" id="PS51450">
    <property type="entry name" value="LRR"/>
    <property type="match status" value="1"/>
</dbReference>
<feature type="transmembrane region" description="Helical" evidence="8">
    <location>
        <begin position="1309"/>
        <end position="1327"/>
    </location>
</feature>
<dbReference type="InterPro" id="IPR058922">
    <property type="entry name" value="WHD_DRP"/>
</dbReference>
<evidence type="ECO:0000256" key="1">
    <source>
        <dbReference type="ARBA" id="ARBA00008894"/>
    </source>
</evidence>
<evidence type="ECO:0000313" key="19">
    <source>
        <dbReference type="RefSeq" id="XP_039118118.1"/>
    </source>
</evidence>
<organism evidence="13 19">
    <name type="scientific">Dioscorea cayennensis subsp. rotundata</name>
    <name type="common">White Guinea yam</name>
    <name type="synonym">Dioscorea rotundata</name>
    <dbReference type="NCBI Taxonomy" id="55577"/>
    <lineage>
        <taxon>Eukaryota</taxon>
        <taxon>Viridiplantae</taxon>
        <taxon>Streptophyta</taxon>
        <taxon>Embryophyta</taxon>
        <taxon>Tracheophyta</taxon>
        <taxon>Spermatophyta</taxon>
        <taxon>Magnoliopsida</taxon>
        <taxon>Liliopsida</taxon>
        <taxon>Dioscoreales</taxon>
        <taxon>Dioscoreaceae</taxon>
        <taxon>Dioscorea</taxon>
    </lineage>
</organism>
<dbReference type="GO" id="GO:0009626">
    <property type="term" value="P:plant-type hypersensitive response"/>
    <property type="evidence" value="ECO:0007669"/>
    <property type="project" value="UniProtKB-ARBA"/>
</dbReference>
<keyword evidence="8" id="KW-0472">Membrane</keyword>
<dbReference type="GO" id="GO:0043531">
    <property type="term" value="F:ADP binding"/>
    <property type="evidence" value="ECO:0007669"/>
    <property type="project" value="InterPro"/>
</dbReference>
<evidence type="ECO:0000313" key="21">
    <source>
        <dbReference type="RefSeq" id="XP_039118120.1"/>
    </source>
</evidence>
<dbReference type="RefSeq" id="XP_039118118.1">
    <property type="nucleotide sequence ID" value="XM_039262184.1"/>
</dbReference>
<evidence type="ECO:0000256" key="5">
    <source>
        <dbReference type="ARBA" id="ARBA00022821"/>
    </source>
</evidence>
<dbReference type="SUPFAM" id="SSF52058">
    <property type="entry name" value="L domain-like"/>
    <property type="match status" value="3"/>
</dbReference>
<evidence type="ECO:0000256" key="8">
    <source>
        <dbReference type="SAM" id="Phobius"/>
    </source>
</evidence>
<evidence type="ECO:0000259" key="12">
    <source>
        <dbReference type="Pfam" id="PF25019"/>
    </source>
</evidence>
<evidence type="ECO:0000313" key="17">
    <source>
        <dbReference type="RefSeq" id="XP_039118115.1"/>
    </source>
</evidence>
<evidence type="ECO:0000259" key="10">
    <source>
        <dbReference type="Pfam" id="PF18052"/>
    </source>
</evidence>
<dbReference type="FunFam" id="3.40.50.300:FF:001091">
    <property type="entry name" value="Probable disease resistance protein At1g61300"/>
    <property type="match status" value="1"/>
</dbReference>
<dbReference type="Gene3D" id="1.10.10.10">
    <property type="entry name" value="Winged helix-like DNA-binding domain superfamily/Winged helix DNA-binding domain"/>
    <property type="match status" value="1"/>
</dbReference>
<dbReference type="InterPro" id="IPR002182">
    <property type="entry name" value="NB-ARC"/>
</dbReference>
<dbReference type="GO" id="GO:0005524">
    <property type="term" value="F:ATP binding"/>
    <property type="evidence" value="ECO:0007669"/>
    <property type="project" value="UniProtKB-KW"/>
</dbReference>
<evidence type="ECO:0000256" key="4">
    <source>
        <dbReference type="ARBA" id="ARBA00022741"/>
    </source>
</evidence>
<dbReference type="Pfam" id="PF18052">
    <property type="entry name" value="Rx_N"/>
    <property type="match status" value="1"/>
</dbReference>
<dbReference type="FunFam" id="1.10.10.10:FF:000322">
    <property type="entry name" value="Probable disease resistance protein At1g63360"/>
    <property type="match status" value="1"/>
</dbReference>
<dbReference type="RefSeq" id="XP_039118114.1">
    <property type="nucleotide sequence ID" value="XM_039262180.1"/>
</dbReference>
<dbReference type="InterPro" id="IPR036388">
    <property type="entry name" value="WH-like_DNA-bd_sf"/>
</dbReference>
<evidence type="ECO:0000256" key="6">
    <source>
        <dbReference type="ARBA" id="ARBA00022840"/>
    </source>
</evidence>
<evidence type="ECO:0000313" key="13">
    <source>
        <dbReference type="Proteomes" id="UP001515500"/>
    </source>
</evidence>
<dbReference type="PANTHER" id="PTHR36766">
    <property type="entry name" value="PLANT BROAD-SPECTRUM MILDEW RESISTANCE PROTEIN RPW8"/>
    <property type="match status" value="1"/>
</dbReference>
<evidence type="ECO:0000256" key="2">
    <source>
        <dbReference type="ARBA" id="ARBA00022614"/>
    </source>
</evidence>
<dbReference type="RefSeq" id="XP_039118115.1">
    <property type="nucleotide sequence ID" value="XM_039262181.1"/>
</dbReference>
<evidence type="ECO:0000256" key="3">
    <source>
        <dbReference type="ARBA" id="ARBA00022737"/>
    </source>
</evidence>
<dbReference type="RefSeq" id="XP_039118120.1">
    <property type="nucleotide sequence ID" value="XM_039262186.1"/>
</dbReference>
<feature type="coiled-coil region" evidence="7">
    <location>
        <begin position="118"/>
        <end position="145"/>
    </location>
</feature>
<gene>
    <name evidence="14 15 16 17 18 19 20 21" type="primary">LOC120254031</name>
</gene>
<evidence type="ECO:0000313" key="15">
    <source>
        <dbReference type="RefSeq" id="XP_039118113.1"/>
    </source>
</evidence>
<accession>A0AB40AT25</accession>
<evidence type="ECO:0000313" key="18">
    <source>
        <dbReference type="RefSeq" id="XP_039118116.1"/>
    </source>
</evidence>
<keyword evidence="8" id="KW-1133">Transmembrane helix</keyword>
<dbReference type="Pfam" id="PF00931">
    <property type="entry name" value="NB-ARC"/>
    <property type="match status" value="1"/>
</dbReference>
<feature type="domain" description="R13L1/DRL21-like LRR repeat region" evidence="12">
    <location>
        <begin position="673"/>
        <end position="804"/>
    </location>
</feature>
<keyword evidence="4" id="KW-0547">Nucleotide-binding</keyword>
<dbReference type="GO" id="GO:0042742">
    <property type="term" value="P:defense response to bacterium"/>
    <property type="evidence" value="ECO:0007669"/>
    <property type="project" value="UniProtKB-ARBA"/>
</dbReference>
<evidence type="ECO:0000313" key="14">
    <source>
        <dbReference type="RefSeq" id="XP_039118112.1"/>
    </source>
</evidence>
<dbReference type="Gene3D" id="3.40.50.300">
    <property type="entry name" value="P-loop containing nucleotide triphosphate hydrolases"/>
    <property type="match status" value="1"/>
</dbReference>
<dbReference type="Pfam" id="PF25019">
    <property type="entry name" value="LRR_R13L1-DRL21"/>
    <property type="match status" value="1"/>
</dbReference>
<dbReference type="CDD" id="cd14798">
    <property type="entry name" value="RX-CC_like"/>
    <property type="match status" value="1"/>
</dbReference>
<protein>
    <submittedName>
        <fullName evidence="14 15">Disease resistance protein RGA4</fullName>
    </submittedName>
</protein>
<evidence type="ECO:0000259" key="11">
    <source>
        <dbReference type="Pfam" id="PF23559"/>
    </source>
</evidence>
<dbReference type="InterPro" id="IPR038005">
    <property type="entry name" value="RX-like_CC"/>
</dbReference>
<dbReference type="RefSeq" id="XP_039118112.1">
    <property type="nucleotide sequence ID" value="XM_039262178.1"/>
</dbReference>
<proteinExistence type="inferred from homology"/>
<dbReference type="InterPro" id="IPR056789">
    <property type="entry name" value="LRR_R13L1-DRL21"/>
</dbReference>
<keyword evidence="5" id="KW-0611">Plant defense</keyword>
<dbReference type="Proteomes" id="UP001515500">
    <property type="component" value="Unplaced"/>
</dbReference>
<dbReference type="InterPro" id="IPR041118">
    <property type="entry name" value="Rx_N"/>
</dbReference>
<dbReference type="GO" id="GO:0002758">
    <property type="term" value="P:innate immune response-activating signaling pathway"/>
    <property type="evidence" value="ECO:0007669"/>
    <property type="project" value="UniProtKB-ARBA"/>
</dbReference>
<keyword evidence="3" id="KW-0677">Repeat</keyword>
<comment type="similarity">
    <text evidence="1">Belongs to the disease resistance NB-LRR family.</text>
</comment>
<evidence type="ECO:0000256" key="7">
    <source>
        <dbReference type="SAM" id="Coils"/>
    </source>
</evidence>
<keyword evidence="13" id="KW-1185">Reference proteome</keyword>
<dbReference type="Gene3D" id="3.80.10.10">
    <property type="entry name" value="Ribonuclease Inhibitor"/>
    <property type="match status" value="4"/>
</dbReference>
<dbReference type="RefSeq" id="XP_039118116.1">
    <property type="nucleotide sequence ID" value="XM_039262182.1"/>
</dbReference>
<dbReference type="Pfam" id="PF23559">
    <property type="entry name" value="WHD_DRP"/>
    <property type="match status" value="1"/>
</dbReference>
<dbReference type="PANTHER" id="PTHR36766:SF40">
    <property type="entry name" value="DISEASE RESISTANCE PROTEIN RGA3"/>
    <property type="match status" value="1"/>
</dbReference>
<dbReference type="FunFam" id="1.10.8.430:FF:000003">
    <property type="entry name" value="Probable disease resistance protein At5g66910"/>
    <property type="match status" value="1"/>
</dbReference>
<evidence type="ECO:0000313" key="20">
    <source>
        <dbReference type="RefSeq" id="XP_039118119.1"/>
    </source>
</evidence>
<dbReference type="Gene3D" id="1.20.5.4130">
    <property type="match status" value="1"/>
</dbReference>
<dbReference type="GeneID" id="120254031"/>
<evidence type="ECO:0000313" key="16">
    <source>
        <dbReference type="RefSeq" id="XP_039118114.1"/>
    </source>
</evidence>
<evidence type="ECO:0000259" key="9">
    <source>
        <dbReference type="Pfam" id="PF00931"/>
    </source>
</evidence>
<feature type="domain" description="Disease resistance N-terminal" evidence="10">
    <location>
        <begin position="27"/>
        <end position="92"/>
    </location>
</feature>
<dbReference type="PRINTS" id="PR00364">
    <property type="entry name" value="DISEASERSIST"/>
</dbReference>
<dbReference type="RefSeq" id="XP_039118119.1">
    <property type="nucleotide sequence ID" value="XM_039262185.1"/>
</dbReference>
<dbReference type="InterPro" id="IPR027417">
    <property type="entry name" value="P-loop_NTPase"/>
</dbReference>
<dbReference type="SUPFAM" id="SSF52540">
    <property type="entry name" value="P-loop containing nucleoside triphosphate hydrolases"/>
    <property type="match status" value="1"/>
</dbReference>
<keyword evidence="8" id="KW-0812">Transmembrane</keyword>
<feature type="domain" description="NB-ARC" evidence="9">
    <location>
        <begin position="175"/>
        <end position="345"/>
    </location>
</feature>
<dbReference type="InterPro" id="IPR032675">
    <property type="entry name" value="LRR_dom_sf"/>
</dbReference>
<feature type="domain" description="Disease resistance protein winged helix" evidence="11">
    <location>
        <begin position="428"/>
        <end position="500"/>
    </location>
</feature>
<keyword evidence="6" id="KW-0067">ATP-binding</keyword>
<dbReference type="RefSeq" id="XP_039118113.1">
    <property type="nucleotide sequence ID" value="XM_039262179.1"/>
</dbReference>
<dbReference type="InterPro" id="IPR001611">
    <property type="entry name" value="Leu-rich_rpt"/>
</dbReference>
<keyword evidence="2" id="KW-0433">Leucine-rich repeat</keyword>
<sequence length="1344" mass="154062">MAGLFSNALEMIKELSTPHALQYLEPIWSGVDEQLQKLQFSLLVIQPLVEDAEARQLKEQAVRCWLVWLKDAVYDAEDILDEAKTHELLIQRKTELSGRPRSKVREFFSLDHNPLLFKLQLGKKLRNVNEKINDLIEKMDKFKLRPIVENNSKPLGNRPQTYSYLHESLLILGRDEDKEKLVQMLISDCFGEKVAVVSIVGMGGLGKTTLAQLVYADERVKNHFEQCIWVCVSDDFDVPRLAQKIICTAGGEIRDSTNMEMLQQDLRKVLLRYLLVLDDVWNEDFQKWDALRNMLLDGGEGSRILVTTRNEKCSRVMGAQKPYILSGLSQESSWDLFEHKAFVEDAEKPPGLVEIGKKIVMKCQGLPLAIQVMGSIMRSKSDESEWQAVLENETWKSQHTENKIMPELWLSYVDLSSHLKRCFTFCAIFPKDHDFKEQELIKFWMAHGLIPSGKGTDMEVEGRETFTELIRRSLLQIDCSVPAWEYERVCKMHDLIHDVAHFVMENECFTSLKGGAAPEIPIWPRHWNLDAGENYNLGDCSNIHTLLYCRRDLSVLSRLKMVRVLDLSHAYIDKLPASIEHLHHLRYLDLSSTYIRKLPESICMLVNLQTLILYGCYKLSEIPKSITYMNSLRHLLFDDNRPEFEALNACLSQLQNLKTLSGYTVEDDAKNNIGQLKSLNPLGALALYNLQKVKNADDARKANLGNKQLIHTLKLSWGKLSWGPDDECCSMENAEEVLEALKPPSLLNKLTVSYYPGKQFPMWMGERQQFQYLHHIILFKCKACEQLLPLEILPGLENLSVSEMHSIKHIVNNTRGNPQQSFPALKKLYLESMRNLEGWCVEDTDANPNLALFPCLALMVIKATPKLTTMPPEIFPRLEELRMYEMDGIKHIVNNRRGDALQSFPALKKLYFESMRNLEGWRVEEDREANLPLFPCLNWMEIQRCPRLTTLPLEILPCLEYLRMYEMHGIKHIANNRRGDALQSFPALKKLYLVSMRNLEGWCVERDREANLPLFPCLKRMRIKGCPKLTTLPLEILPCLEELRMYEMDGIKHIVNNRIGDAPQSFPALKKLLLVKITNLEACCMEEGREANPSLFPCLLSMDIKKCPKLTLVLQNLTSLTDLWVTSIENLVSWPNEMQGLKSLNTLTISSCKILTDASSQGDCGPPFLTHLNFFECDLRKLPMCPKSLQSLVISNCPQIESLWPEMGHLTSLSFLWLSKCPKLVSLSDGMQALTSLQSLYIEDCPALKSFPRGLQRLLPTLGKLIIERCPELEKLCKPGGDYYNLLSTMSYKQVGRAQPLKCITTNRFLLSVILICAIACCINFLFNQHDSQNMKEVWYIPPT</sequence>
<dbReference type="InterPro" id="IPR042197">
    <property type="entry name" value="Apaf_helical"/>
</dbReference>
<dbReference type="Gene3D" id="1.10.8.430">
    <property type="entry name" value="Helical domain of apoptotic protease-activating factors"/>
    <property type="match status" value="1"/>
</dbReference>